<protein>
    <submittedName>
        <fullName evidence="2">Cupin domain protein</fullName>
    </submittedName>
</protein>
<dbReference type="InterPro" id="IPR013096">
    <property type="entry name" value="Cupin_2"/>
</dbReference>
<dbReference type="InterPro" id="IPR011051">
    <property type="entry name" value="RmlC_Cupin_sf"/>
</dbReference>
<comment type="caution">
    <text evidence="2">The sequence shown here is derived from an EMBL/GenBank/DDBJ whole genome shotgun (WGS) entry which is preliminary data.</text>
</comment>
<dbReference type="InterPro" id="IPR014710">
    <property type="entry name" value="RmlC-like_jellyroll"/>
</dbReference>
<dbReference type="SUPFAM" id="SSF51182">
    <property type="entry name" value="RmlC-like cupins"/>
    <property type="match status" value="1"/>
</dbReference>
<dbReference type="Gene3D" id="2.60.120.10">
    <property type="entry name" value="Jelly Rolls"/>
    <property type="match status" value="1"/>
</dbReference>
<evidence type="ECO:0000313" key="2">
    <source>
        <dbReference type="EMBL" id="EMR07164.1"/>
    </source>
</evidence>
<sequence>MKFFRFDAGTAKPVTHGGSDFTVQPFVRSGGRFQTALMTLGENGVIAYHEASVPQVMIVLSGSGTVCNEEKRYHPVREGSAVFWDRGEWHETRSEKGMTALVIEGEGLKESDILL</sequence>
<dbReference type="OrthoDB" id="3782397at2"/>
<dbReference type="AlphaFoldDB" id="M7P9J1"/>
<evidence type="ECO:0000259" key="1">
    <source>
        <dbReference type="Pfam" id="PF07883"/>
    </source>
</evidence>
<keyword evidence="3" id="KW-1185">Reference proteome</keyword>
<reference evidence="2 3" key="1">
    <citation type="journal article" date="2013" name="Genome Announc.">
        <title>Draft Genome Sequence of Bhargavaea cecembensis Strain DSE10T, Isolated from a Deep-Sea Sediment Sample Collected at a Depth of 5,904 m from the Chagos-Laccadive Ridge System in the Indian Ocean.</title>
        <authorList>
            <person name="Shivaji S."/>
            <person name="Ara S."/>
            <person name="Begum Z."/>
            <person name="Ruth M."/>
            <person name="Singh A."/>
            <person name="Kumar Pinnaka A."/>
        </authorList>
    </citation>
    <scope>NUCLEOTIDE SEQUENCE [LARGE SCALE GENOMIC DNA]</scope>
    <source>
        <strain evidence="2 3">DSE10</strain>
    </source>
</reference>
<dbReference type="RefSeq" id="WP_008297619.1">
    <property type="nucleotide sequence ID" value="NZ_AOFT01000003.1"/>
</dbReference>
<dbReference type="Pfam" id="PF07883">
    <property type="entry name" value="Cupin_2"/>
    <property type="match status" value="1"/>
</dbReference>
<dbReference type="STRING" id="1235279.C772_00809"/>
<dbReference type="eggNOG" id="COG1917">
    <property type="taxonomic scope" value="Bacteria"/>
</dbReference>
<gene>
    <name evidence="2" type="ORF">C772_00809</name>
</gene>
<name>M7P9J1_9BACL</name>
<dbReference type="Proteomes" id="UP000011919">
    <property type="component" value="Unassembled WGS sequence"/>
</dbReference>
<proteinExistence type="predicted"/>
<dbReference type="EMBL" id="AOFT01000003">
    <property type="protein sequence ID" value="EMR07164.1"/>
    <property type="molecule type" value="Genomic_DNA"/>
</dbReference>
<organism evidence="2 3">
    <name type="scientific">Bhargavaea cecembensis DSE10</name>
    <dbReference type="NCBI Taxonomy" id="1235279"/>
    <lineage>
        <taxon>Bacteria</taxon>
        <taxon>Bacillati</taxon>
        <taxon>Bacillota</taxon>
        <taxon>Bacilli</taxon>
        <taxon>Bacillales</taxon>
        <taxon>Caryophanaceae</taxon>
        <taxon>Bhargavaea</taxon>
    </lineage>
</organism>
<evidence type="ECO:0000313" key="3">
    <source>
        <dbReference type="Proteomes" id="UP000011919"/>
    </source>
</evidence>
<accession>M7P9J1</accession>
<feature type="domain" description="Cupin type-2" evidence="1">
    <location>
        <begin position="41"/>
        <end position="100"/>
    </location>
</feature>